<evidence type="ECO:0000256" key="5">
    <source>
        <dbReference type="ARBA" id="ARBA00023319"/>
    </source>
</evidence>
<dbReference type="Gene3D" id="2.60.40.10">
    <property type="entry name" value="Immunoglobulins"/>
    <property type="match status" value="1"/>
</dbReference>
<dbReference type="InterPro" id="IPR051275">
    <property type="entry name" value="Cell_adhesion_signaling"/>
</dbReference>
<keyword evidence="8" id="KW-1185">Reference proteome</keyword>
<feature type="domain" description="Ig-like" evidence="6">
    <location>
        <begin position="5"/>
        <end position="91"/>
    </location>
</feature>
<dbReference type="AlphaFoldDB" id="A0A3B4BA95"/>
<dbReference type="PANTHER" id="PTHR11640:SF31">
    <property type="entry name" value="IRREGULAR CHIASM C-ROUGHEST PROTEIN-RELATED"/>
    <property type="match status" value="1"/>
</dbReference>
<evidence type="ECO:0000259" key="6">
    <source>
        <dbReference type="PROSITE" id="PS50835"/>
    </source>
</evidence>
<dbReference type="PROSITE" id="PS50835">
    <property type="entry name" value="IG_LIKE"/>
    <property type="match status" value="1"/>
</dbReference>
<evidence type="ECO:0000256" key="3">
    <source>
        <dbReference type="ARBA" id="ARBA00023157"/>
    </source>
</evidence>
<dbReference type="GO" id="GO:0005911">
    <property type="term" value="C:cell-cell junction"/>
    <property type="evidence" value="ECO:0007669"/>
    <property type="project" value="TreeGrafter"/>
</dbReference>
<dbReference type="InterPro" id="IPR036179">
    <property type="entry name" value="Ig-like_dom_sf"/>
</dbReference>
<dbReference type="Ensembl" id="ENSPMGT00000027077.1">
    <property type="protein sequence ID" value="ENSPMGP00000025424.1"/>
    <property type="gene ID" value="ENSPMGG00000020517.1"/>
</dbReference>
<sequence length="153" mass="16946">MHLSPPTSLTLSMDSEVTEGQRVSIMCHVNSHPVSTLTLNRTSQGSSVELLRDTEHNSLTYSVTVSSAHSGEYTCSAHNTVGSDSTKRSLTVKCGSRWSFLNIVVLSTILSSLQSIFFPLSEAQTQRQQSEQIGPDFPFHTHFLQIHNFMFPC</sequence>
<comment type="subcellular location">
    <subcellularLocation>
        <location evidence="1">Membrane</location>
        <topology evidence="1">Single-pass type I membrane protein</topology>
    </subcellularLocation>
</comment>
<proteinExistence type="predicted"/>
<dbReference type="InterPro" id="IPR013783">
    <property type="entry name" value="Ig-like_fold"/>
</dbReference>
<protein>
    <recommendedName>
        <fullName evidence="6">Ig-like domain-containing protein</fullName>
    </recommendedName>
</protein>
<dbReference type="Proteomes" id="UP000261520">
    <property type="component" value="Unplaced"/>
</dbReference>
<accession>A0A3B4BA95</accession>
<dbReference type="GO" id="GO:0050839">
    <property type="term" value="F:cell adhesion molecule binding"/>
    <property type="evidence" value="ECO:0007669"/>
    <property type="project" value="TreeGrafter"/>
</dbReference>
<dbReference type="Pfam" id="PF13895">
    <property type="entry name" value="Ig_2"/>
    <property type="match status" value="1"/>
</dbReference>
<dbReference type="GO" id="GO:0005886">
    <property type="term" value="C:plasma membrane"/>
    <property type="evidence" value="ECO:0007669"/>
    <property type="project" value="TreeGrafter"/>
</dbReference>
<reference evidence="7" key="1">
    <citation type="submission" date="2025-08" db="UniProtKB">
        <authorList>
            <consortium name="Ensembl"/>
        </authorList>
    </citation>
    <scope>IDENTIFICATION</scope>
</reference>
<dbReference type="GO" id="GO:0098609">
    <property type="term" value="P:cell-cell adhesion"/>
    <property type="evidence" value="ECO:0007669"/>
    <property type="project" value="TreeGrafter"/>
</dbReference>
<dbReference type="STRING" id="409849.ENSPMGP00000025424"/>
<evidence type="ECO:0000313" key="7">
    <source>
        <dbReference type="Ensembl" id="ENSPMGP00000025424.1"/>
    </source>
</evidence>
<keyword evidence="2" id="KW-0472">Membrane</keyword>
<evidence type="ECO:0000256" key="1">
    <source>
        <dbReference type="ARBA" id="ARBA00004479"/>
    </source>
</evidence>
<organism evidence="7 8">
    <name type="scientific">Periophthalmus magnuspinnatus</name>
    <dbReference type="NCBI Taxonomy" id="409849"/>
    <lineage>
        <taxon>Eukaryota</taxon>
        <taxon>Metazoa</taxon>
        <taxon>Chordata</taxon>
        <taxon>Craniata</taxon>
        <taxon>Vertebrata</taxon>
        <taxon>Euteleostomi</taxon>
        <taxon>Actinopterygii</taxon>
        <taxon>Neopterygii</taxon>
        <taxon>Teleostei</taxon>
        <taxon>Neoteleostei</taxon>
        <taxon>Acanthomorphata</taxon>
        <taxon>Gobiaria</taxon>
        <taxon>Gobiiformes</taxon>
        <taxon>Gobioidei</taxon>
        <taxon>Gobiidae</taxon>
        <taxon>Oxudercinae</taxon>
        <taxon>Periophthalmus</taxon>
    </lineage>
</organism>
<dbReference type="InterPro" id="IPR007110">
    <property type="entry name" value="Ig-like_dom"/>
</dbReference>
<keyword evidence="5" id="KW-0393">Immunoglobulin domain</keyword>
<keyword evidence="4" id="KW-0325">Glycoprotein</keyword>
<evidence type="ECO:0000313" key="8">
    <source>
        <dbReference type="Proteomes" id="UP000261520"/>
    </source>
</evidence>
<reference evidence="7" key="2">
    <citation type="submission" date="2025-09" db="UniProtKB">
        <authorList>
            <consortium name="Ensembl"/>
        </authorList>
    </citation>
    <scope>IDENTIFICATION</scope>
</reference>
<keyword evidence="3" id="KW-1015">Disulfide bond</keyword>
<dbReference type="SUPFAM" id="SSF48726">
    <property type="entry name" value="Immunoglobulin"/>
    <property type="match status" value="1"/>
</dbReference>
<name>A0A3B4BA95_9GOBI</name>
<dbReference type="PANTHER" id="PTHR11640">
    <property type="entry name" value="NEPHRIN"/>
    <property type="match status" value="1"/>
</dbReference>
<evidence type="ECO:0000256" key="2">
    <source>
        <dbReference type="ARBA" id="ARBA00023136"/>
    </source>
</evidence>
<evidence type="ECO:0000256" key="4">
    <source>
        <dbReference type="ARBA" id="ARBA00023180"/>
    </source>
</evidence>